<evidence type="ECO:0000313" key="6">
    <source>
        <dbReference type="EMBL" id="KMS65309.1"/>
    </source>
</evidence>
<keyword evidence="4" id="KW-0539">Nucleus</keyword>
<dbReference type="Gramene" id="KMS65309">
    <property type="protein sequence ID" value="KMS65309"/>
    <property type="gene ID" value="BVRB_037290"/>
</dbReference>
<dbReference type="FunFam" id="1.10.10.2740:FF:000002">
    <property type="entry name" value="Transcription elongation factor Spt6"/>
    <property type="match status" value="1"/>
</dbReference>
<feature type="non-terminal residue" evidence="6">
    <location>
        <position position="1"/>
    </location>
</feature>
<evidence type="ECO:0000256" key="1">
    <source>
        <dbReference type="ARBA" id="ARBA00004123"/>
    </source>
</evidence>
<dbReference type="GO" id="GO:0031491">
    <property type="term" value="F:nucleosome binding"/>
    <property type="evidence" value="ECO:0007669"/>
    <property type="project" value="TreeGrafter"/>
</dbReference>
<dbReference type="PROSITE" id="PS50126">
    <property type="entry name" value="S1"/>
    <property type="match status" value="1"/>
</dbReference>
<reference evidence="6 7" key="1">
    <citation type="journal article" date="2014" name="Nature">
        <title>The genome of the recently domesticated crop plant sugar beet (Beta vulgaris).</title>
        <authorList>
            <person name="Dohm J.C."/>
            <person name="Minoche A.E."/>
            <person name="Holtgrawe D."/>
            <person name="Capella-Gutierrez S."/>
            <person name="Zakrzewski F."/>
            <person name="Tafer H."/>
            <person name="Rupp O."/>
            <person name="Sorensen T.R."/>
            <person name="Stracke R."/>
            <person name="Reinhardt R."/>
            <person name="Goesmann A."/>
            <person name="Kraft T."/>
            <person name="Schulz B."/>
            <person name="Stadler P.F."/>
            <person name="Schmidt T."/>
            <person name="Gabaldon T."/>
            <person name="Lehrach H."/>
            <person name="Weisshaar B."/>
            <person name="Himmelbauer H."/>
        </authorList>
    </citation>
    <scope>NUCLEOTIDE SEQUENCE [LARGE SCALE GENOMIC DNA]</scope>
    <source>
        <tissue evidence="6">Taproot</tissue>
    </source>
</reference>
<evidence type="ECO:0000256" key="2">
    <source>
        <dbReference type="ARBA" id="ARBA00009253"/>
    </source>
</evidence>
<dbReference type="AlphaFoldDB" id="A0A0J7YP32"/>
<dbReference type="InterPro" id="IPR003029">
    <property type="entry name" value="S1_domain"/>
</dbReference>
<dbReference type="Gene3D" id="2.40.50.140">
    <property type="entry name" value="Nucleic acid-binding proteins"/>
    <property type="match status" value="1"/>
</dbReference>
<dbReference type="OrthoDB" id="995477at2759"/>
<dbReference type="PANTHER" id="PTHR10145">
    <property type="entry name" value="TRANSCRIPTION ELONGATION FACTOR SPT6"/>
    <property type="match status" value="1"/>
</dbReference>
<evidence type="ECO:0000313" key="7">
    <source>
        <dbReference type="Proteomes" id="UP000035740"/>
    </source>
</evidence>
<dbReference type="InterPro" id="IPR042066">
    <property type="entry name" value="Spt6_death-like"/>
</dbReference>
<accession>A0A0J7YP32</accession>
<dbReference type="GO" id="GO:0042393">
    <property type="term" value="F:histone binding"/>
    <property type="evidence" value="ECO:0007669"/>
    <property type="project" value="TreeGrafter"/>
</dbReference>
<dbReference type="Gene3D" id="1.10.10.2740">
    <property type="entry name" value="Spt6, Death-like domain"/>
    <property type="match status" value="1"/>
</dbReference>
<evidence type="ECO:0000256" key="4">
    <source>
        <dbReference type="ARBA" id="ARBA00023242"/>
    </source>
</evidence>
<gene>
    <name evidence="6" type="ORF">BVRB_037290</name>
</gene>
<comment type="subcellular location">
    <subcellularLocation>
        <location evidence="1">Nucleus</location>
    </subcellularLocation>
</comment>
<name>A0A0J7YP32_BETVV</name>
<evidence type="ECO:0000259" key="5">
    <source>
        <dbReference type="PROSITE" id="PS50126"/>
    </source>
</evidence>
<dbReference type="GO" id="GO:0008023">
    <property type="term" value="C:transcription elongation factor complex"/>
    <property type="evidence" value="ECO:0007669"/>
    <property type="project" value="TreeGrafter"/>
</dbReference>
<comment type="similarity">
    <text evidence="2">Belongs to the SPT6 family.</text>
</comment>
<feature type="domain" description="S1 motif" evidence="5">
    <location>
        <begin position="121"/>
        <end position="187"/>
    </location>
</feature>
<dbReference type="Proteomes" id="UP000035740">
    <property type="component" value="Unassembled WGS sequence"/>
</dbReference>
<dbReference type="GO" id="GO:0003676">
    <property type="term" value="F:nucleic acid binding"/>
    <property type="evidence" value="ECO:0007669"/>
    <property type="project" value="InterPro"/>
</dbReference>
<dbReference type="InterPro" id="IPR017072">
    <property type="entry name" value="TF_Spt6"/>
</dbReference>
<dbReference type="GO" id="GO:0034728">
    <property type="term" value="P:nucleosome organization"/>
    <property type="evidence" value="ECO:0007669"/>
    <property type="project" value="TreeGrafter"/>
</dbReference>
<keyword evidence="3" id="KW-0804">Transcription</keyword>
<protein>
    <recommendedName>
        <fullName evidence="5">S1 motif domain-containing protein</fullName>
    </recommendedName>
</protein>
<organism evidence="6 7">
    <name type="scientific">Beta vulgaris subsp. vulgaris</name>
    <name type="common">Beet</name>
    <dbReference type="NCBI Taxonomy" id="3555"/>
    <lineage>
        <taxon>Eukaryota</taxon>
        <taxon>Viridiplantae</taxon>
        <taxon>Streptophyta</taxon>
        <taxon>Embryophyta</taxon>
        <taxon>Tracheophyta</taxon>
        <taxon>Spermatophyta</taxon>
        <taxon>Magnoliopsida</taxon>
        <taxon>eudicotyledons</taxon>
        <taxon>Gunneridae</taxon>
        <taxon>Pentapetalae</taxon>
        <taxon>Caryophyllales</taxon>
        <taxon>Chenopodiaceae</taxon>
        <taxon>Betoideae</taxon>
        <taxon>Beta</taxon>
    </lineage>
</organism>
<evidence type="ECO:0000256" key="3">
    <source>
        <dbReference type="ARBA" id="ARBA00023163"/>
    </source>
</evidence>
<sequence length="187" mass="21232">ISPLDETRIHPEHYLLSDRVVVNALDLENSEANPDAPRFSLITQLRTPAKRYKLDELDLQAYAESMEKEGEGRYLQTLLMIKTELKSAFADQLRHPFEPESLESLFRLLSGEQPDVTLYRGQIIDVVVTSVTRAGMIARLDSGLQAWIPSSAYPEGFADRQGDEDIEKTLSDAFKHVRVIITRIDFV</sequence>
<keyword evidence="7" id="KW-1185">Reference proteome</keyword>
<dbReference type="InterPro" id="IPR012340">
    <property type="entry name" value="NA-bd_OB-fold"/>
</dbReference>
<dbReference type="PANTHER" id="PTHR10145:SF6">
    <property type="entry name" value="TRANSCRIPTION ELONGATION FACTOR SPT6"/>
    <property type="match status" value="1"/>
</dbReference>
<dbReference type="EMBL" id="KQ110878">
    <property type="protein sequence ID" value="KMS65309.1"/>
    <property type="molecule type" value="Genomic_DNA"/>
</dbReference>
<proteinExistence type="inferred from homology"/>
<dbReference type="GO" id="GO:0140673">
    <property type="term" value="P:transcription elongation-coupled chromatin remodeling"/>
    <property type="evidence" value="ECO:0007669"/>
    <property type="project" value="InterPro"/>
</dbReference>